<gene>
    <name evidence="1" type="ORF">DL764_005033</name>
</gene>
<comment type="caution">
    <text evidence="1">The sequence shown here is derived from an EMBL/GenBank/DDBJ whole genome shotgun (WGS) entry which is preliminary data.</text>
</comment>
<accession>A0A4Q4TEB7</accession>
<organism evidence="1 2">
    <name type="scientific">Monosporascus ibericus</name>
    <dbReference type="NCBI Taxonomy" id="155417"/>
    <lineage>
        <taxon>Eukaryota</taxon>
        <taxon>Fungi</taxon>
        <taxon>Dikarya</taxon>
        <taxon>Ascomycota</taxon>
        <taxon>Pezizomycotina</taxon>
        <taxon>Sordariomycetes</taxon>
        <taxon>Xylariomycetidae</taxon>
        <taxon>Xylariales</taxon>
        <taxon>Xylariales incertae sedis</taxon>
        <taxon>Monosporascus</taxon>
    </lineage>
</organism>
<dbReference type="AlphaFoldDB" id="A0A4Q4TEB7"/>
<keyword evidence="2" id="KW-1185">Reference proteome</keyword>
<evidence type="ECO:0000313" key="1">
    <source>
        <dbReference type="EMBL" id="RYP03603.1"/>
    </source>
</evidence>
<dbReference type="OrthoDB" id="4678820at2759"/>
<name>A0A4Q4TEB7_9PEZI</name>
<evidence type="ECO:0000313" key="2">
    <source>
        <dbReference type="Proteomes" id="UP000293360"/>
    </source>
</evidence>
<reference evidence="1 2" key="1">
    <citation type="submission" date="2018-06" db="EMBL/GenBank/DDBJ databases">
        <title>Complete Genomes of Monosporascus.</title>
        <authorList>
            <person name="Robinson A.J."/>
            <person name="Natvig D.O."/>
        </authorList>
    </citation>
    <scope>NUCLEOTIDE SEQUENCE [LARGE SCALE GENOMIC DNA]</scope>
    <source>
        <strain evidence="1 2">CBS 110550</strain>
    </source>
</reference>
<protein>
    <submittedName>
        <fullName evidence="1">Uncharacterized protein</fullName>
    </submittedName>
</protein>
<dbReference type="EMBL" id="QJNU01000251">
    <property type="protein sequence ID" value="RYP03603.1"/>
    <property type="molecule type" value="Genomic_DNA"/>
</dbReference>
<dbReference type="Proteomes" id="UP000293360">
    <property type="component" value="Unassembled WGS sequence"/>
</dbReference>
<proteinExistence type="predicted"/>
<sequence length="144" mass="16146">MAYSDPEFCLDKTKALIKQAIKKFATRDVDSPGTEAKQNKGCFMCNVLLAFEKDMKIKVMWQVISAKGDDFVRVAPYNVDGMEFYMPKDEEGIDVDDGALTFMRSTMVALAKLYVAWKRAIPAPGSRQSEQVERVSKELCPGCT</sequence>